<dbReference type="EMBL" id="CP012275">
    <property type="protein sequence ID" value="AMV62151.1"/>
    <property type="molecule type" value="Genomic_DNA"/>
</dbReference>
<dbReference type="AlphaFoldDB" id="A0A143AVQ6"/>
<dbReference type="Proteomes" id="UP000076244">
    <property type="component" value="Chromosome"/>
</dbReference>
<evidence type="ECO:0000259" key="6">
    <source>
        <dbReference type="Pfam" id="PF01782"/>
    </source>
</evidence>
<name>A0A143AVQ6_9LACO</name>
<evidence type="ECO:0000313" key="11">
    <source>
        <dbReference type="Proteomes" id="UP000076405"/>
    </source>
</evidence>
<dbReference type="GO" id="GO:0005840">
    <property type="term" value="C:ribosome"/>
    <property type="evidence" value="ECO:0007669"/>
    <property type="project" value="InterPro"/>
</dbReference>
<dbReference type="InterPro" id="IPR011961">
    <property type="entry name" value="RimM"/>
</dbReference>
<dbReference type="InterPro" id="IPR036976">
    <property type="entry name" value="RimM_N_sf"/>
</dbReference>
<dbReference type="GO" id="GO:0006364">
    <property type="term" value="P:rRNA processing"/>
    <property type="evidence" value="ECO:0007669"/>
    <property type="project" value="UniProtKB-UniRule"/>
</dbReference>
<dbReference type="InterPro" id="IPR009000">
    <property type="entry name" value="Transl_B-barrel_sf"/>
</dbReference>
<comment type="function">
    <text evidence="5">An accessory protein needed during the final step in the assembly of 30S ribosomal subunit, possibly for assembly of the head region. Essential for efficient processing of 16S rRNA. May be needed both before and after RbfA during the maturation of 16S rRNA. It has affinity for free ribosomal 30S subunits but not for 70S ribosomes.</text>
</comment>
<dbReference type="InterPro" id="IPR011033">
    <property type="entry name" value="PRC_barrel-like_sf"/>
</dbReference>
<accession>A0A143AVQ6</accession>
<dbReference type="HAMAP" id="MF_00014">
    <property type="entry name" value="Ribosome_mat_RimM"/>
    <property type="match status" value="1"/>
</dbReference>
<keyword evidence="1 5" id="KW-0963">Cytoplasm</keyword>
<evidence type="ECO:0000313" key="9">
    <source>
        <dbReference type="EMBL" id="AMV67993.1"/>
    </source>
</evidence>
<dbReference type="Gene3D" id="2.30.30.240">
    <property type="entry name" value="PRC-barrel domain"/>
    <property type="match status" value="1"/>
</dbReference>
<proteinExistence type="inferred from homology"/>
<dbReference type="KEGG" id="pdm:ADU72_2072"/>
<evidence type="ECO:0000256" key="5">
    <source>
        <dbReference type="HAMAP-Rule" id="MF_00014"/>
    </source>
</evidence>
<comment type="similarity">
    <text evidence="5">Belongs to the RimM family.</text>
</comment>
<organism evidence="8 11">
    <name type="scientific">Pediococcus damnosus</name>
    <dbReference type="NCBI Taxonomy" id="51663"/>
    <lineage>
        <taxon>Bacteria</taxon>
        <taxon>Bacillati</taxon>
        <taxon>Bacillota</taxon>
        <taxon>Bacilli</taxon>
        <taxon>Lactobacillales</taxon>
        <taxon>Lactobacillaceae</taxon>
        <taxon>Pediococcus</taxon>
    </lineage>
</organism>
<keyword evidence="3 5" id="KW-0698">rRNA processing</keyword>
<keyword evidence="10" id="KW-1185">Reference proteome</keyword>
<dbReference type="PANTHER" id="PTHR33692">
    <property type="entry name" value="RIBOSOME MATURATION FACTOR RIMM"/>
    <property type="match status" value="1"/>
</dbReference>
<dbReference type="GO" id="GO:0042274">
    <property type="term" value="P:ribosomal small subunit biogenesis"/>
    <property type="evidence" value="ECO:0007669"/>
    <property type="project" value="UniProtKB-UniRule"/>
</dbReference>
<comment type="domain">
    <text evidence="5">The PRC barrel domain binds ribosomal protein uS19.</text>
</comment>
<evidence type="ECO:0000256" key="3">
    <source>
        <dbReference type="ARBA" id="ARBA00022552"/>
    </source>
</evidence>
<dbReference type="GO" id="GO:0043022">
    <property type="term" value="F:ribosome binding"/>
    <property type="evidence" value="ECO:0007669"/>
    <property type="project" value="InterPro"/>
</dbReference>
<protein>
    <recommendedName>
        <fullName evidence="5">Ribosome maturation factor RimM</fullName>
    </recommendedName>
</protein>
<evidence type="ECO:0000256" key="1">
    <source>
        <dbReference type="ARBA" id="ARBA00022490"/>
    </source>
</evidence>
<dbReference type="RefSeq" id="WP_056986519.1">
    <property type="nucleotide sequence ID" value="NZ_BAAAXI010000110.1"/>
</dbReference>
<sequence length="173" mass="19874">MQYYNVGKIVNTHGIQGEVKVMPITDFPKKRFQAGKQLYLFAPKNENKPVKALKIAKARQQKSLYFLKFDGFNSINDVEKFKQFDLKISAEDRGQLSSDEFYYDDIIGLDVYDLDEQLLGQISEILSLGANDVWVVKRSGKKDLLLPYIQQVIKKVDLNAHRVTVELLEGLDE</sequence>
<dbReference type="InterPro" id="IPR027275">
    <property type="entry name" value="PRC-brl_dom"/>
</dbReference>
<evidence type="ECO:0000256" key="4">
    <source>
        <dbReference type="ARBA" id="ARBA00023186"/>
    </source>
</evidence>
<dbReference type="InterPro" id="IPR002676">
    <property type="entry name" value="RimM_N"/>
</dbReference>
<dbReference type="EMBL" id="CP012288">
    <property type="protein sequence ID" value="AMV67993.1"/>
    <property type="molecule type" value="Genomic_DNA"/>
</dbReference>
<comment type="subunit">
    <text evidence="5">Binds ribosomal protein uS19.</text>
</comment>
<feature type="domain" description="PRC-barrel" evidence="7">
    <location>
        <begin position="99"/>
        <end position="170"/>
    </location>
</feature>
<dbReference type="OrthoDB" id="9810331at2"/>
<evidence type="ECO:0000259" key="7">
    <source>
        <dbReference type="Pfam" id="PF05239"/>
    </source>
</evidence>
<dbReference type="NCBIfam" id="TIGR02273">
    <property type="entry name" value="16S_RimM"/>
    <property type="match status" value="1"/>
</dbReference>
<reference evidence="10 11" key="1">
    <citation type="journal article" date="2016" name="PLoS ONE">
        <title>The Identification of Novel Diagnostic Marker Genes for the Detection of Beer Spoiling Pediococcus damnosus Strains Using the BlAst Diagnostic Gene findEr.</title>
        <authorList>
            <person name="Behr J."/>
            <person name="Geissler A.J."/>
            <person name="Schmid J."/>
            <person name="Zehe A."/>
            <person name="Vogel R.F."/>
        </authorList>
    </citation>
    <scope>NUCLEOTIDE SEQUENCE [LARGE SCALE GENOMIC DNA]</scope>
    <source>
        <strain evidence="8 11">TMW 2.1533</strain>
        <strain evidence="9 10">TMW 2.1535</strain>
    </source>
</reference>
<dbReference type="GO" id="GO:0005737">
    <property type="term" value="C:cytoplasm"/>
    <property type="evidence" value="ECO:0007669"/>
    <property type="project" value="UniProtKB-SubCell"/>
</dbReference>
<comment type="subcellular location">
    <subcellularLocation>
        <location evidence="5">Cytoplasm</location>
    </subcellularLocation>
</comment>
<dbReference type="SUPFAM" id="SSF50447">
    <property type="entry name" value="Translation proteins"/>
    <property type="match status" value="1"/>
</dbReference>
<evidence type="ECO:0000313" key="8">
    <source>
        <dbReference type="EMBL" id="AMV62151.1"/>
    </source>
</evidence>
<dbReference type="Gene3D" id="2.40.30.60">
    <property type="entry name" value="RimM"/>
    <property type="match status" value="1"/>
</dbReference>
<dbReference type="SUPFAM" id="SSF50346">
    <property type="entry name" value="PRC-barrel domain"/>
    <property type="match status" value="1"/>
</dbReference>
<dbReference type="Pfam" id="PF05239">
    <property type="entry name" value="PRC"/>
    <property type="match status" value="1"/>
</dbReference>
<gene>
    <name evidence="5" type="primary">rimM</name>
    <name evidence="8" type="ORF">ADU70_0651</name>
    <name evidence="9" type="ORF">ADU72_2072</name>
</gene>
<dbReference type="PANTHER" id="PTHR33692:SF1">
    <property type="entry name" value="RIBOSOME MATURATION FACTOR RIMM"/>
    <property type="match status" value="1"/>
</dbReference>
<dbReference type="Pfam" id="PF01782">
    <property type="entry name" value="RimM"/>
    <property type="match status" value="1"/>
</dbReference>
<feature type="domain" description="RimM N-terminal" evidence="6">
    <location>
        <begin position="6"/>
        <end position="91"/>
    </location>
</feature>
<evidence type="ECO:0000313" key="10">
    <source>
        <dbReference type="Proteomes" id="UP000076244"/>
    </source>
</evidence>
<keyword evidence="2 5" id="KW-0690">Ribosome biogenesis</keyword>
<evidence type="ECO:0000256" key="2">
    <source>
        <dbReference type="ARBA" id="ARBA00022517"/>
    </source>
</evidence>
<dbReference type="Proteomes" id="UP000076405">
    <property type="component" value="Chromosome"/>
</dbReference>
<keyword evidence="4 5" id="KW-0143">Chaperone</keyword>